<evidence type="ECO:0000313" key="8">
    <source>
        <dbReference type="EMBL" id="MBF1414419.1"/>
    </source>
</evidence>
<keyword evidence="5 6" id="KW-0472">Membrane</keyword>
<organism evidence="8 9">
    <name type="scientific">Prevotella histicola</name>
    <dbReference type="NCBI Taxonomy" id="470565"/>
    <lineage>
        <taxon>Bacteria</taxon>
        <taxon>Pseudomonadati</taxon>
        <taxon>Bacteroidota</taxon>
        <taxon>Bacteroidia</taxon>
        <taxon>Bacteroidales</taxon>
        <taxon>Prevotellaceae</taxon>
        <taxon>Prevotella</taxon>
    </lineage>
</organism>
<keyword evidence="3 6" id="KW-0812">Transmembrane</keyword>
<evidence type="ECO:0000256" key="2">
    <source>
        <dbReference type="ARBA" id="ARBA00022475"/>
    </source>
</evidence>
<dbReference type="PANTHER" id="PTHR33545:SF5">
    <property type="entry name" value="UPF0750 MEMBRANE PROTEIN YITT"/>
    <property type="match status" value="1"/>
</dbReference>
<name>A0A930I2M2_9BACT</name>
<feature type="transmembrane region" description="Helical" evidence="6">
    <location>
        <begin position="54"/>
        <end position="74"/>
    </location>
</feature>
<dbReference type="Gene3D" id="3.30.70.120">
    <property type="match status" value="1"/>
</dbReference>
<dbReference type="CDD" id="cd16380">
    <property type="entry name" value="YitT_C"/>
    <property type="match status" value="1"/>
</dbReference>
<gene>
    <name evidence="8" type="ORF">HXN33_02445</name>
</gene>
<proteinExistence type="predicted"/>
<sequence>MARKRKSKFKNVWEFFMIAVAMILGSFGWCAFLLPHKITIGGIAGIASVVQWGTGVPVQYTYLIINGILLFVALKILGWKFCVRTIFAVLVFAIATSILRQVFAEHALFADEPFLACVVGGVLLGAGVGIALQYNASSGGSDVIAAMIHKYRDISLGRVILACDLCIITSSYLVLNDWEKVIYGYIVLFVMTYFVDYLINGMRGSVQFFVISEHWGEIGTAINNDVERGCTVIEARGFYTGKKVGMLFIIARRSEARSIFQVIDEIDPNAFVSQGAVNGVYGMGFDRMKVAHRKKEAEEAVHNR</sequence>
<protein>
    <submittedName>
        <fullName evidence="8">YitT family protein</fullName>
    </submittedName>
</protein>
<accession>A0A930I2M2</accession>
<evidence type="ECO:0000256" key="6">
    <source>
        <dbReference type="SAM" id="Phobius"/>
    </source>
</evidence>
<dbReference type="RefSeq" id="WP_008822838.1">
    <property type="nucleotide sequence ID" value="NZ_CAKAQX010000004.1"/>
</dbReference>
<dbReference type="InterPro" id="IPR003740">
    <property type="entry name" value="YitT"/>
</dbReference>
<dbReference type="GeneID" id="66730617"/>
<dbReference type="InterPro" id="IPR051461">
    <property type="entry name" value="UPF0750_membrane"/>
</dbReference>
<feature type="transmembrane region" description="Helical" evidence="6">
    <location>
        <begin position="181"/>
        <end position="199"/>
    </location>
</feature>
<evidence type="ECO:0000313" key="9">
    <source>
        <dbReference type="Proteomes" id="UP000757461"/>
    </source>
</evidence>
<evidence type="ECO:0000256" key="4">
    <source>
        <dbReference type="ARBA" id="ARBA00022989"/>
    </source>
</evidence>
<dbReference type="Pfam" id="PF02588">
    <property type="entry name" value="YitT_membrane"/>
    <property type="match status" value="1"/>
</dbReference>
<comment type="caution">
    <text evidence="8">The sequence shown here is derived from an EMBL/GenBank/DDBJ whole genome shotgun (WGS) entry which is preliminary data.</text>
</comment>
<dbReference type="Pfam" id="PF10035">
    <property type="entry name" value="DUF2179"/>
    <property type="match status" value="1"/>
</dbReference>
<keyword evidence="2" id="KW-1003">Cell membrane</keyword>
<dbReference type="AlphaFoldDB" id="A0A930I2M2"/>
<evidence type="ECO:0000259" key="7">
    <source>
        <dbReference type="Pfam" id="PF10035"/>
    </source>
</evidence>
<evidence type="ECO:0000256" key="3">
    <source>
        <dbReference type="ARBA" id="ARBA00022692"/>
    </source>
</evidence>
<comment type="subcellular location">
    <subcellularLocation>
        <location evidence="1">Cell membrane</location>
        <topology evidence="1">Multi-pass membrane protein</topology>
    </subcellularLocation>
</comment>
<dbReference type="Proteomes" id="UP000757461">
    <property type="component" value="Unassembled WGS sequence"/>
</dbReference>
<dbReference type="EMBL" id="JABZSQ010000024">
    <property type="protein sequence ID" value="MBF1414419.1"/>
    <property type="molecule type" value="Genomic_DNA"/>
</dbReference>
<dbReference type="InterPro" id="IPR015867">
    <property type="entry name" value="N-reg_PII/ATP_PRibTrfase_C"/>
</dbReference>
<feature type="transmembrane region" description="Helical" evidence="6">
    <location>
        <begin position="81"/>
        <end position="101"/>
    </location>
</feature>
<dbReference type="InterPro" id="IPR019264">
    <property type="entry name" value="DUF2179"/>
</dbReference>
<dbReference type="GO" id="GO:0005886">
    <property type="term" value="C:plasma membrane"/>
    <property type="evidence" value="ECO:0007669"/>
    <property type="project" value="UniProtKB-SubCell"/>
</dbReference>
<keyword evidence="4 6" id="KW-1133">Transmembrane helix</keyword>
<feature type="transmembrane region" description="Helical" evidence="6">
    <location>
        <begin position="155"/>
        <end position="175"/>
    </location>
</feature>
<feature type="transmembrane region" description="Helical" evidence="6">
    <location>
        <begin position="12"/>
        <end position="34"/>
    </location>
</feature>
<evidence type="ECO:0000256" key="1">
    <source>
        <dbReference type="ARBA" id="ARBA00004651"/>
    </source>
</evidence>
<feature type="domain" description="DUF2179" evidence="7">
    <location>
        <begin position="228"/>
        <end position="282"/>
    </location>
</feature>
<feature type="transmembrane region" description="Helical" evidence="6">
    <location>
        <begin position="113"/>
        <end position="134"/>
    </location>
</feature>
<evidence type="ECO:0000256" key="5">
    <source>
        <dbReference type="ARBA" id="ARBA00023136"/>
    </source>
</evidence>
<dbReference type="PIRSF" id="PIRSF006483">
    <property type="entry name" value="Membrane_protein_YitT"/>
    <property type="match status" value="1"/>
</dbReference>
<dbReference type="PANTHER" id="PTHR33545">
    <property type="entry name" value="UPF0750 MEMBRANE PROTEIN YITT-RELATED"/>
    <property type="match status" value="1"/>
</dbReference>
<reference evidence="8" key="1">
    <citation type="submission" date="2020-04" db="EMBL/GenBank/DDBJ databases">
        <title>Deep metagenomics examines the oral microbiome during advanced dental caries in children, revealing novel taxa and co-occurrences with host molecules.</title>
        <authorList>
            <person name="Baker J.L."/>
            <person name="Morton J.T."/>
            <person name="Dinis M."/>
            <person name="Alvarez R."/>
            <person name="Tran N.C."/>
            <person name="Knight R."/>
            <person name="Edlund A."/>
        </authorList>
    </citation>
    <scope>NUCLEOTIDE SEQUENCE</scope>
    <source>
        <strain evidence="8">JCVI_25_bin.9</strain>
    </source>
</reference>